<evidence type="ECO:0000256" key="1">
    <source>
        <dbReference type="PROSITE-ProRule" id="PRU00023"/>
    </source>
</evidence>
<dbReference type="Gene3D" id="1.25.40.20">
    <property type="entry name" value="Ankyrin repeat-containing domain"/>
    <property type="match status" value="1"/>
</dbReference>
<dbReference type="InterPro" id="IPR036770">
    <property type="entry name" value="Ankyrin_rpt-contain_sf"/>
</dbReference>
<dbReference type="EMBL" id="CADCXV010001216">
    <property type="protein sequence ID" value="CAB0042758.1"/>
    <property type="molecule type" value="Genomic_DNA"/>
</dbReference>
<dbReference type="OrthoDB" id="496981at2759"/>
<protein>
    <submittedName>
        <fullName evidence="2">Uncharacterized protein</fullName>
    </submittedName>
</protein>
<accession>A0A6H5IYT1</accession>
<feature type="repeat" description="ANK" evidence="1">
    <location>
        <begin position="62"/>
        <end position="97"/>
    </location>
</feature>
<dbReference type="SMART" id="SM00248">
    <property type="entry name" value="ANK"/>
    <property type="match status" value="3"/>
</dbReference>
<keyword evidence="3" id="KW-1185">Reference proteome</keyword>
<evidence type="ECO:0000313" key="2">
    <source>
        <dbReference type="EMBL" id="CAB0042758.1"/>
    </source>
</evidence>
<keyword evidence="1" id="KW-0040">ANK repeat</keyword>
<dbReference type="PANTHER" id="PTHR24133">
    <property type="entry name" value="ANKYRIN DOMAIN-CONTAINING"/>
    <property type="match status" value="1"/>
</dbReference>
<feature type="repeat" description="ANK" evidence="1">
    <location>
        <begin position="139"/>
        <end position="167"/>
    </location>
</feature>
<name>A0A6H5IYT1_9HYME</name>
<dbReference type="Proteomes" id="UP000479190">
    <property type="component" value="Unassembled WGS sequence"/>
</dbReference>
<dbReference type="PANTHER" id="PTHR24133:SF40">
    <property type="entry name" value="ANKYRIN REPEAT DOMAIN 44"/>
    <property type="match status" value="1"/>
</dbReference>
<evidence type="ECO:0000313" key="3">
    <source>
        <dbReference type="Proteomes" id="UP000479190"/>
    </source>
</evidence>
<dbReference type="InterPro" id="IPR052391">
    <property type="entry name" value="E3_Ligase-Neurotoxin"/>
</dbReference>
<dbReference type="AlphaFoldDB" id="A0A6H5IYT1"/>
<gene>
    <name evidence="2" type="ORF">TBRA_LOCUS14362</name>
</gene>
<reference evidence="2 3" key="1">
    <citation type="submission" date="2020-02" db="EMBL/GenBank/DDBJ databases">
        <authorList>
            <person name="Ferguson B K."/>
        </authorList>
    </citation>
    <scope>NUCLEOTIDE SEQUENCE [LARGE SCALE GENOMIC DNA]</scope>
</reference>
<dbReference type="Pfam" id="PF12796">
    <property type="entry name" value="Ank_2"/>
    <property type="match status" value="1"/>
</dbReference>
<organism evidence="2 3">
    <name type="scientific">Trichogramma brassicae</name>
    <dbReference type="NCBI Taxonomy" id="86971"/>
    <lineage>
        <taxon>Eukaryota</taxon>
        <taxon>Metazoa</taxon>
        <taxon>Ecdysozoa</taxon>
        <taxon>Arthropoda</taxon>
        <taxon>Hexapoda</taxon>
        <taxon>Insecta</taxon>
        <taxon>Pterygota</taxon>
        <taxon>Neoptera</taxon>
        <taxon>Endopterygota</taxon>
        <taxon>Hymenoptera</taxon>
        <taxon>Apocrita</taxon>
        <taxon>Proctotrupomorpha</taxon>
        <taxon>Chalcidoidea</taxon>
        <taxon>Trichogrammatidae</taxon>
        <taxon>Trichogramma</taxon>
    </lineage>
</organism>
<sequence>MNTRLYRYLEISLFVTAIRRELHRRVRSHAFPCGLYVMYDCADIIYEFIKLGQDPNLLVRETGDSPLHLSLTFTYDYYNKSVFALLDMGANPNLSNREGLTPLHVVCKNYHDNIRGVMILLELINEKYQPLQIDAKDKLGRTPLQWAVVSCLPDTIKFLLDRGADVSSFVFPTETHFAEGLEMLISIFGEDLFKDYIPLDLMKSINNLEEGGYEVDQIDASTIMKIFAKYGLLKKTPGLDEYLRSDEEFVKWAKEFMINPSWSLYDLLQLRPEKAAKLLKCTDYSELWRKSPYKFESELKNACVVHLCEIKLREIFQPWALDLMLKLTDYQLPILCCDTIIEKLMSEDLWRIYLAVTGQNL</sequence>
<dbReference type="PROSITE" id="PS50297">
    <property type="entry name" value="ANK_REP_REGION"/>
    <property type="match status" value="1"/>
</dbReference>
<dbReference type="SUPFAM" id="SSF48403">
    <property type="entry name" value="Ankyrin repeat"/>
    <property type="match status" value="1"/>
</dbReference>
<proteinExistence type="predicted"/>
<dbReference type="PROSITE" id="PS50088">
    <property type="entry name" value="ANK_REPEAT"/>
    <property type="match status" value="2"/>
</dbReference>
<dbReference type="InterPro" id="IPR002110">
    <property type="entry name" value="Ankyrin_rpt"/>
</dbReference>